<evidence type="ECO:0000256" key="1">
    <source>
        <dbReference type="ARBA" id="ARBA00008467"/>
    </source>
</evidence>
<dbReference type="PANTHER" id="PTHR11712">
    <property type="entry name" value="POLYKETIDE SYNTHASE-RELATED"/>
    <property type="match status" value="1"/>
</dbReference>
<feature type="domain" description="Ketosynthase family 3 (KS3)" evidence="4">
    <location>
        <begin position="1"/>
        <end position="378"/>
    </location>
</feature>
<dbReference type="InterPro" id="IPR016039">
    <property type="entry name" value="Thiolase-like"/>
</dbReference>
<dbReference type="EMBL" id="JAEVHM010000045">
    <property type="protein sequence ID" value="MBM0232569.1"/>
    <property type="molecule type" value="Genomic_DNA"/>
</dbReference>
<dbReference type="CDD" id="cd00834">
    <property type="entry name" value="KAS_I_II"/>
    <property type="match status" value="1"/>
</dbReference>
<name>A0ABS1XTT8_9ACTN</name>
<evidence type="ECO:0000256" key="3">
    <source>
        <dbReference type="RuleBase" id="RU003694"/>
    </source>
</evidence>
<comment type="caution">
    <text evidence="5">The sequence shown here is derived from an EMBL/GenBank/DDBJ whole genome shotgun (WGS) entry which is preliminary data.</text>
</comment>
<comment type="similarity">
    <text evidence="1 3">Belongs to the thiolase-like superfamily. Beta-ketoacyl-ACP synthases family.</text>
</comment>
<dbReference type="RefSeq" id="WP_203174973.1">
    <property type="nucleotide sequence ID" value="NZ_JAEVHM010000045.1"/>
</dbReference>
<evidence type="ECO:0000259" key="4">
    <source>
        <dbReference type="PROSITE" id="PS52004"/>
    </source>
</evidence>
<organism evidence="5 6">
    <name type="scientific">Micromonospora parastrephiae</name>
    <dbReference type="NCBI Taxonomy" id="2806101"/>
    <lineage>
        <taxon>Bacteria</taxon>
        <taxon>Bacillati</taxon>
        <taxon>Actinomycetota</taxon>
        <taxon>Actinomycetes</taxon>
        <taxon>Micromonosporales</taxon>
        <taxon>Micromonosporaceae</taxon>
        <taxon>Micromonospora</taxon>
    </lineage>
</organism>
<dbReference type="InterPro" id="IPR020841">
    <property type="entry name" value="PKS_Beta-ketoAc_synthase_dom"/>
</dbReference>
<dbReference type="SMART" id="SM00825">
    <property type="entry name" value="PKS_KS"/>
    <property type="match status" value="1"/>
</dbReference>
<dbReference type="Pfam" id="PF00109">
    <property type="entry name" value="ketoacyl-synt"/>
    <property type="match status" value="1"/>
</dbReference>
<dbReference type="InterPro" id="IPR014031">
    <property type="entry name" value="Ketoacyl_synth_C"/>
</dbReference>
<dbReference type="SUPFAM" id="SSF53901">
    <property type="entry name" value="Thiolase-like"/>
    <property type="match status" value="2"/>
</dbReference>
<dbReference type="InterPro" id="IPR014030">
    <property type="entry name" value="Ketoacyl_synth_N"/>
</dbReference>
<dbReference type="PANTHER" id="PTHR11712:SF336">
    <property type="entry name" value="3-OXOACYL-[ACYL-CARRIER-PROTEIN] SYNTHASE, MITOCHONDRIAL"/>
    <property type="match status" value="1"/>
</dbReference>
<protein>
    <submittedName>
        <fullName evidence="5">Beta-ketoacyl-[acyl-carrier-protein] synthase family protein</fullName>
    </submittedName>
</protein>
<dbReference type="InterPro" id="IPR000794">
    <property type="entry name" value="Beta-ketoacyl_synthase"/>
</dbReference>
<evidence type="ECO:0000313" key="6">
    <source>
        <dbReference type="Proteomes" id="UP000601027"/>
    </source>
</evidence>
<keyword evidence="6" id="KW-1185">Reference proteome</keyword>
<reference evidence="5 6" key="1">
    <citation type="submission" date="2021-01" db="EMBL/GenBank/DDBJ databases">
        <title>Draft genome sequence of Micromonospora sp. strain STR1_7.</title>
        <authorList>
            <person name="Karlyshev A."/>
            <person name="Jawad R."/>
        </authorList>
    </citation>
    <scope>NUCLEOTIDE SEQUENCE [LARGE SCALE GENOMIC DNA]</scope>
    <source>
        <strain evidence="5 6">STR1-7</strain>
    </source>
</reference>
<dbReference type="PROSITE" id="PS52004">
    <property type="entry name" value="KS3_2"/>
    <property type="match status" value="1"/>
</dbReference>
<gene>
    <name evidence="5" type="ORF">JNW91_12275</name>
</gene>
<dbReference type="Proteomes" id="UP000601027">
    <property type="component" value="Unassembled WGS sequence"/>
</dbReference>
<dbReference type="Pfam" id="PF02801">
    <property type="entry name" value="Ketoacyl-synt_C"/>
    <property type="match status" value="1"/>
</dbReference>
<evidence type="ECO:0000313" key="5">
    <source>
        <dbReference type="EMBL" id="MBM0232569.1"/>
    </source>
</evidence>
<keyword evidence="2 3" id="KW-0808">Transferase</keyword>
<proteinExistence type="inferred from homology"/>
<dbReference type="Gene3D" id="3.40.47.10">
    <property type="match status" value="1"/>
</dbReference>
<evidence type="ECO:0000256" key="2">
    <source>
        <dbReference type="ARBA" id="ARBA00022679"/>
    </source>
</evidence>
<accession>A0ABS1XTT8</accession>
<sequence>MSALITGMGAVAAVGDDVPAIFDALCAGRSGVGPLRGFDPTRFRARHAYEIDDRPQSGEDLTLRATRWLEQAVQQALTDAGHDGDLSDVPVLIGTTLRELRSVELSWRDDVPFDLRDLHFGTALRRRFGATRTYTVANACSASLYALGLAADLLELGEADSVVVAGVDTITESTYGMLDRVYPLAPEAVRPFDRDRRGMLQGDGAVAIVLRRESDGPAGGRPHARVRGVGLNCDAYHPSAPDAESIASVIADAHRRAGTKPAEIDLVMLHGTGTPRNDEAEAEALRSVFADDVRSCRMTAIKSMTGHTAGASGLHSLVVAVRAMREGRIPPVVGLVRPIEEVAGFGLVADRELRAPVRTAQVHSFGFGGLNAVAIVEKVM</sequence>